<feature type="chain" id="PRO_5015663186" evidence="1">
    <location>
        <begin position="21"/>
        <end position="222"/>
    </location>
</feature>
<organism evidence="3 4">
    <name type="scientific">Litoreibacter ponti</name>
    <dbReference type="NCBI Taxonomy" id="1510457"/>
    <lineage>
        <taxon>Bacteria</taxon>
        <taxon>Pseudomonadati</taxon>
        <taxon>Pseudomonadota</taxon>
        <taxon>Alphaproteobacteria</taxon>
        <taxon>Rhodobacterales</taxon>
        <taxon>Roseobacteraceae</taxon>
        <taxon>Litoreibacter</taxon>
    </lineage>
</organism>
<dbReference type="InterPro" id="IPR010607">
    <property type="entry name" value="DUF1194"/>
</dbReference>
<feature type="signal peptide" evidence="1">
    <location>
        <begin position="1"/>
        <end position="20"/>
    </location>
</feature>
<dbReference type="OrthoDB" id="9792179at2"/>
<evidence type="ECO:0000313" key="3">
    <source>
        <dbReference type="EMBL" id="PTX57162.1"/>
    </source>
</evidence>
<dbReference type="SUPFAM" id="SSF53300">
    <property type="entry name" value="vWA-like"/>
    <property type="match status" value="1"/>
</dbReference>
<feature type="domain" description="VWFA" evidence="2">
    <location>
        <begin position="24"/>
        <end position="213"/>
    </location>
</feature>
<dbReference type="Pfam" id="PF06707">
    <property type="entry name" value="DUF1194"/>
    <property type="match status" value="1"/>
</dbReference>
<dbReference type="InterPro" id="IPR002035">
    <property type="entry name" value="VWF_A"/>
</dbReference>
<dbReference type="CDD" id="cd00198">
    <property type="entry name" value="vWFA"/>
    <property type="match status" value="1"/>
</dbReference>
<dbReference type="RefSeq" id="WP_107846307.1">
    <property type="nucleotide sequence ID" value="NZ_QBKS01000001.1"/>
</dbReference>
<keyword evidence="1" id="KW-0732">Signal</keyword>
<dbReference type="Gene3D" id="3.40.50.410">
    <property type="entry name" value="von Willebrand factor, type A domain"/>
    <property type="match status" value="1"/>
</dbReference>
<dbReference type="PROSITE" id="PS50234">
    <property type="entry name" value="VWFA"/>
    <property type="match status" value="1"/>
</dbReference>
<dbReference type="Proteomes" id="UP000243978">
    <property type="component" value="Unassembled WGS sequence"/>
</dbReference>
<gene>
    <name evidence="3" type="ORF">C8N43_1828</name>
</gene>
<dbReference type="AlphaFoldDB" id="A0A2T6BM88"/>
<protein>
    <submittedName>
        <fullName evidence="3">Ca-activated chloride channel family protein</fullName>
    </submittedName>
</protein>
<reference evidence="3 4" key="1">
    <citation type="submission" date="2018-04" db="EMBL/GenBank/DDBJ databases">
        <title>Genomic Encyclopedia of Archaeal and Bacterial Type Strains, Phase II (KMG-II): from individual species to whole genera.</title>
        <authorList>
            <person name="Goeker M."/>
        </authorList>
    </citation>
    <scope>NUCLEOTIDE SEQUENCE [LARGE SCALE GENOMIC DNA]</scope>
    <source>
        <strain evidence="3 4">DSM 100977</strain>
    </source>
</reference>
<proteinExistence type="predicted"/>
<evidence type="ECO:0000313" key="4">
    <source>
        <dbReference type="Proteomes" id="UP000243978"/>
    </source>
</evidence>
<evidence type="ECO:0000256" key="1">
    <source>
        <dbReference type="SAM" id="SignalP"/>
    </source>
</evidence>
<comment type="caution">
    <text evidence="3">The sequence shown here is derived from an EMBL/GenBank/DDBJ whole genome shotgun (WGS) entry which is preliminary data.</text>
</comment>
<accession>A0A2T6BM88</accession>
<dbReference type="InterPro" id="IPR036465">
    <property type="entry name" value="vWFA_dom_sf"/>
</dbReference>
<dbReference type="EMBL" id="QBKS01000001">
    <property type="protein sequence ID" value="PTX57162.1"/>
    <property type="molecule type" value="Genomic_DNA"/>
</dbReference>
<sequence>MRLPILSCLWALSCTAPAMACELALVLAVDVSGSVDQREYRVQMEGLGAALADSAVTEALVVAEAKVMLLQWTGASRQRVSIPWTHITDFERADALAERVAKTQRVWRNFSTAIGEAVGFSLTHFDAVPECTRRVVDVSGDGYSNEGVPPEEMKAAALRQGVTINGLAIEASEAELTAYYRRNLIVGPGSFAMKADDFEDYPRRIREKLLREITKQVAVLDP</sequence>
<keyword evidence="4" id="KW-1185">Reference proteome</keyword>
<evidence type="ECO:0000259" key="2">
    <source>
        <dbReference type="PROSITE" id="PS50234"/>
    </source>
</evidence>
<name>A0A2T6BM88_9RHOB</name>